<evidence type="ECO:0000256" key="2">
    <source>
        <dbReference type="ARBA" id="ARBA00022803"/>
    </source>
</evidence>
<accession>A0AAD1U3M3</accession>
<dbReference type="AlphaFoldDB" id="A0AAD1U3M3"/>
<dbReference type="InterPro" id="IPR039663">
    <property type="entry name" value="AIP/AIPL1/TTC9"/>
</dbReference>
<proteinExistence type="predicted"/>
<dbReference type="Pfam" id="PF13181">
    <property type="entry name" value="TPR_8"/>
    <property type="match status" value="1"/>
</dbReference>
<keyword evidence="2" id="KW-0802">TPR repeat</keyword>
<feature type="region of interest" description="Disordered" evidence="3">
    <location>
        <begin position="421"/>
        <end position="443"/>
    </location>
</feature>
<reference evidence="4" key="1">
    <citation type="submission" date="2023-07" db="EMBL/GenBank/DDBJ databases">
        <authorList>
            <consortium name="AG Swart"/>
            <person name="Singh M."/>
            <person name="Singh A."/>
            <person name="Seah K."/>
            <person name="Emmerich C."/>
        </authorList>
    </citation>
    <scope>NUCLEOTIDE SEQUENCE</scope>
    <source>
        <strain evidence="4">DP1</strain>
    </source>
</reference>
<dbReference type="PANTHER" id="PTHR11242">
    <property type="entry name" value="ARYL HYDROCARBON RECEPTOR INTERACTING PROTEIN RELATED"/>
    <property type="match status" value="1"/>
</dbReference>
<protein>
    <submittedName>
        <fullName evidence="4">Uncharacterized protein</fullName>
    </submittedName>
</protein>
<feature type="compositionally biased region" description="Basic residues" evidence="3">
    <location>
        <begin position="1"/>
        <end position="19"/>
    </location>
</feature>
<organism evidence="4 5">
    <name type="scientific">Euplotes crassus</name>
    <dbReference type="NCBI Taxonomy" id="5936"/>
    <lineage>
        <taxon>Eukaryota</taxon>
        <taxon>Sar</taxon>
        <taxon>Alveolata</taxon>
        <taxon>Ciliophora</taxon>
        <taxon>Intramacronucleata</taxon>
        <taxon>Spirotrichea</taxon>
        <taxon>Hypotrichia</taxon>
        <taxon>Euplotida</taxon>
        <taxon>Euplotidae</taxon>
        <taxon>Moneuplotes</taxon>
    </lineage>
</organism>
<feature type="region of interest" description="Disordered" evidence="3">
    <location>
        <begin position="41"/>
        <end position="138"/>
    </location>
</feature>
<feature type="compositionally biased region" description="Basic and acidic residues" evidence="3">
    <location>
        <begin position="113"/>
        <end position="128"/>
    </location>
</feature>
<sequence length="443" mass="51287">MDPSHPSKKSPLKSLKHFSRPSNSSQTFLILKTLIYTHEHRTIEAPSSDSQNEAAQNEEEKQPHNAQQLTTEEHKQPDSAKEEELSEDTPKIEDEEVENGDENSPQQPEEIAEESKAKVEEEESHLNGEYDPNANPEPFEQTEVIEDYPMHDLYTKKRVPYIEKNNGSIMVKEKNYQKAIEFYNKALFSIKILTEDRELNVGEDYIVKVIKEVEMPINSNLTLCYLKTKDYENVIKYADKYLSVEPDSAKILYRKGMAYTFQKHCDFTKAKEALMKAYKIAPKDKMILDGLKTFKERKYEYKYKTQKICEKIFDKTSKNLYEDKKEESKEESSKEETKDIDKINGMQKGTIPYYIRTSLELGFAVPLVFYKFFVEKPATFCINTGCKLITLPDHLPCIGGCCKKTRSNLASVARNTLGKYLDRKPKEGGSDEEETKENFKKNQ</sequence>
<dbReference type="Gene3D" id="1.25.40.10">
    <property type="entry name" value="Tetratricopeptide repeat domain"/>
    <property type="match status" value="1"/>
</dbReference>
<evidence type="ECO:0000313" key="4">
    <source>
        <dbReference type="EMBL" id="CAI2361338.1"/>
    </source>
</evidence>
<dbReference type="Proteomes" id="UP001295684">
    <property type="component" value="Unassembled WGS sequence"/>
</dbReference>
<evidence type="ECO:0000313" key="5">
    <source>
        <dbReference type="Proteomes" id="UP001295684"/>
    </source>
</evidence>
<dbReference type="EMBL" id="CAMPGE010002531">
    <property type="protein sequence ID" value="CAI2361338.1"/>
    <property type="molecule type" value="Genomic_DNA"/>
</dbReference>
<dbReference type="SUPFAM" id="SSF48452">
    <property type="entry name" value="TPR-like"/>
    <property type="match status" value="1"/>
</dbReference>
<keyword evidence="1" id="KW-0677">Repeat</keyword>
<evidence type="ECO:0000256" key="1">
    <source>
        <dbReference type="ARBA" id="ARBA00022737"/>
    </source>
</evidence>
<evidence type="ECO:0000256" key="3">
    <source>
        <dbReference type="SAM" id="MobiDB-lite"/>
    </source>
</evidence>
<feature type="compositionally biased region" description="Basic and acidic residues" evidence="3">
    <location>
        <begin position="71"/>
        <end position="92"/>
    </location>
</feature>
<gene>
    <name evidence="4" type="ORF">ECRASSUSDP1_LOCUS2649</name>
</gene>
<dbReference type="SMART" id="SM00028">
    <property type="entry name" value="TPR"/>
    <property type="match status" value="3"/>
</dbReference>
<dbReference type="PANTHER" id="PTHR11242:SF0">
    <property type="entry name" value="TPR_REGION DOMAIN-CONTAINING PROTEIN"/>
    <property type="match status" value="1"/>
</dbReference>
<comment type="caution">
    <text evidence="4">The sequence shown here is derived from an EMBL/GenBank/DDBJ whole genome shotgun (WGS) entry which is preliminary data.</text>
</comment>
<feature type="region of interest" description="Disordered" evidence="3">
    <location>
        <begin position="1"/>
        <end position="26"/>
    </location>
</feature>
<dbReference type="InterPro" id="IPR011990">
    <property type="entry name" value="TPR-like_helical_dom_sf"/>
</dbReference>
<name>A0AAD1U3M3_EUPCR</name>
<keyword evidence="5" id="KW-1185">Reference proteome</keyword>
<dbReference type="InterPro" id="IPR019734">
    <property type="entry name" value="TPR_rpt"/>
</dbReference>